<feature type="domain" description="FAD-binding" evidence="6">
    <location>
        <begin position="307"/>
        <end position="386"/>
    </location>
</feature>
<keyword evidence="8" id="KW-1185">Reference proteome</keyword>
<evidence type="ECO:0000259" key="6">
    <source>
        <dbReference type="Pfam" id="PF01494"/>
    </source>
</evidence>
<dbReference type="EMBL" id="BQFW01000005">
    <property type="protein sequence ID" value="GJJ71466.1"/>
    <property type="molecule type" value="Genomic_DNA"/>
</dbReference>
<proteinExistence type="inferred from homology"/>
<dbReference type="InterPro" id="IPR036188">
    <property type="entry name" value="FAD/NAD-bd_sf"/>
</dbReference>
<feature type="domain" description="FAD-binding" evidence="6">
    <location>
        <begin position="13"/>
        <end position="196"/>
    </location>
</feature>
<evidence type="ECO:0000256" key="5">
    <source>
        <dbReference type="SAM" id="Phobius"/>
    </source>
</evidence>
<dbReference type="PRINTS" id="PR00420">
    <property type="entry name" value="RNGMNOXGNASE"/>
</dbReference>
<dbReference type="InterPro" id="IPR050562">
    <property type="entry name" value="FAD_mOase_fung"/>
</dbReference>
<dbReference type="GO" id="GO:0071949">
    <property type="term" value="F:FAD binding"/>
    <property type="evidence" value="ECO:0007669"/>
    <property type="project" value="InterPro"/>
</dbReference>
<accession>A0A9P3H7C6</accession>
<dbReference type="Pfam" id="PF01494">
    <property type="entry name" value="FAD_binding_3"/>
    <property type="match status" value="2"/>
</dbReference>
<dbReference type="Gene3D" id="3.50.50.60">
    <property type="entry name" value="FAD/NAD(P)-binding domain"/>
    <property type="match status" value="1"/>
</dbReference>
<evidence type="ECO:0000256" key="2">
    <source>
        <dbReference type="ARBA" id="ARBA00022630"/>
    </source>
</evidence>
<dbReference type="PANTHER" id="PTHR47356:SF2">
    <property type="entry name" value="FAD-BINDING DOMAIN-CONTAINING PROTEIN-RELATED"/>
    <property type="match status" value="1"/>
</dbReference>
<keyword evidence="3" id="KW-0274">FAD</keyword>
<gene>
    <name evidence="7" type="ORF">EMPS_03816</name>
</gene>
<keyword evidence="5" id="KW-0812">Transmembrane</keyword>
<reference evidence="7" key="2">
    <citation type="journal article" date="2022" name="Microbiol. Resour. Announc.">
        <title>Whole-Genome Sequence of Entomortierella parvispora E1425, a Mucoromycotan Fungus Associated with Burkholderiaceae-Related Endosymbiotic Bacteria.</title>
        <authorList>
            <person name="Herlambang A."/>
            <person name="Guo Y."/>
            <person name="Takashima Y."/>
            <person name="Narisawa K."/>
            <person name="Ohta H."/>
            <person name="Nishizawa T."/>
        </authorList>
    </citation>
    <scope>NUCLEOTIDE SEQUENCE</scope>
    <source>
        <strain evidence="7">E1425</strain>
    </source>
</reference>
<name>A0A9P3H7C6_9FUNG</name>
<organism evidence="7 8">
    <name type="scientific">Entomortierella parvispora</name>
    <dbReference type="NCBI Taxonomy" id="205924"/>
    <lineage>
        <taxon>Eukaryota</taxon>
        <taxon>Fungi</taxon>
        <taxon>Fungi incertae sedis</taxon>
        <taxon>Mucoromycota</taxon>
        <taxon>Mortierellomycotina</taxon>
        <taxon>Mortierellomycetes</taxon>
        <taxon>Mortierellales</taxon>
        <taxon>Mortierellaceae</taxon>
        <taxon>Entomortierella</taxon>
    </lineage>
</organism>
<sequence>MTSLPIDAQQKPKVLIVGAGIGGVCLALLLEKAGVPYLVLERADEIKFLGSAIALGVNAMPFFKQVGLYEDFKKVAKENHKIDEFNENRELEFTMDFSATFEIGGDRGYIISRPVLHELLLRGVPKEKILMKKRVLTMMQGDIGVSVTCADQTVYEGDMLVGADGAYSAVRQALYERMKKNKKLPASDNVPLPFTTTCLVGRTEPLSPTEFPELLEPMSRFRSVKGDNKPYSWMTLTTADNRICWVVIEYLNEQSSKENDSFRQSEWGQEAAESMCKLVRDFPIPVGPEGSNMTLGTLLDRTPKDLISKVMLEEKVFTTWYHGRTILLGDACHKVHIASGAGALNAMQDAIVLANWIAALPSLAIEDMEQIFKEYKKERFDVAMSAYNNGRMLSKVPGAGLTSKIIRYMTRNVPDFLWLIMLKNMAASRPQVWFLPLAKDTGTIPPRDQPSLRKNLHKAASLDTQGQAVSA</sequence>
<dbReference type="Proteomes" id="UP000827284">
    <property type="component" value="Unassembled WGS sequence"/>
</dbReference>
<keyword evidence="5" id="KW-1133">Transmembrane helix</keyword>
<dbReference type="InterPro" id="IPR002938">
    <property type="entry name" value="FAD-bd"/>
</dbReference>
<protein>
    <recommendedName>
        <fullName evidence="6">FAD-binding domain-containing protein</fullName>
    </recommendedName>
</protein>
<evidence type="ECO:0000313" key="7">
    <source>
        <dbReference type="EMBL" id="GJJ71466.1"/>
    </source>
</evidence>
<evidence type="ECO:0000256" key="4">
    <source>
        <dbReference type="ARBA" id="ARBA00023002"/>
    </source>
</evidence>
<reference evidence="7" key="1">
    <citation type="submission" date="2021-11" db="EMBL/GenBank/DDBJ databases">
        <authorList>
            <person name="Herlambang A."/>
            <person name="Guo Y."/>
            <person name="Takashima Y."/>
            <person name="Nishizawa T."/>
        </authorList>
    </citation>
    <scope>NUCLEOTIDE SEQUENCE</scope>
    <source>
        <strain evidence="7">E1425</strain>
    </source>
</reference>
<comment type="caution">
    <text evidence="7">The sequence shown here is derived from an EMBL/GenBank/DDBJ whole genome shotgun (WGS) entry which is preliminary data.</text>
</comment>
<keyword evidence="4" id="KW-0560">Oxidoreductase</keyword>
<evidence type="ECO:0000313" key="8">
    <source>
        <dbReference type="Proteomes" id="UP000827284"/>
    </source>
</evidence>
<dbReference type="SUPFAM" id="SSF51905">
    <property type="entry name" value="FAD/NAD(P)-binding domain"/>
    <property type="match status" value="1"/>
</dbReference>
<dbReference type="AlphaFoldDB" id="A0A9P3H7C6"/>
<evidence type="ECO:0000256" key="1">
    <source>
        <dbReference type="ARBA" id="ARBA00007992"/>
    </source>
</evidence>
<dbReference type="GO" id="GO:0004497">
    <property type="term" value="F:monooxygenase activity"/>
    <property type="evidence" value="ECO:0007669"/>
    <property type="project" value="InterPro"/>
</dbReference>
<keyword evidence="2" id="KW-0285">Flavoprotein</keyword>
<comment type="similarity">
    <text evidence="1">Belongs to the paxM FAD-dependent monooxygenase family.</text>
</comment>
<dbReference type="PANTHER" id="PTHR47356">
    <property type="entry name" value="FAD-DEPENDENT MONOOXYGENASE ASQG-RELATED"/>
    <property type="match status" value="1"/>
</dbReference>
<keyword evidence="5" id="KW-0472">Membrane</keyword>
<feature type="transmembrane region" description="Helical" evidence="5">
    <location>
        <begin position="12"/>
        <end position="30"/>
    </location>
</feature>
<dbReference type="OrthoDB" id="655030at2759"/>
<evidence type="ECO:0000256" key="3">
    <source>
        <dbReference type="ARBA" id="ARBA00022827"/>
    </source>
</evidence>